<dbReference type="FunFam" id="2.60.120.430:FF:000002">
    <property type="entry name" value="Leucine-rich repeat receptor-like protein kinase"/>
    <property type="match status" value="1"/>
</dbReference>
<organism evidence="20 21">
    <name type="scientific">Cinnamomum micranthum f. kanehirae</name>
    <dbReference type="NCBI Taxonomy" id="337451"/>
    <lineage>
        <taxon>Eukaryota</taxon>
        <taxon>Viridiplantae</taxon>
        <taxon>Streptophyta</taxon>
        <taxon>Embryophyta</taxon>
        <taxon>Tracheophyta</taxon>
        <taxon>Spermatophyta</taxon>
        <taxon>Magnoliopsida</taxon>
        <taxon>Magnoliidae</taxon>
        <taxon>Laurales</taxon>
        <taxon>Lauraceae</taxon>
        <taxon>Cinnamomum</taxon>
    </lineage>
</organism>
<gene>
    <name evidence="20" type="ORF">CKAN_01767200</name>
</gene>
<dbReference type="InterPro" id="IPR001245">
    <property type="entry name" value="Ser-Thr/Tyr_kinase_cat_dom"/>
</dbReference>
<evidence type="ECO:0000256" key="14">
    <source>
        <dbReference type="ARBA" id="ARBA00023136"/>
    </source>
</evidence>
<keyword evidence="8" id="KW-0732">Signal</keyword>
<dbReference type="Pfam" id="PF07714">
    <property type="entry name" value="PK_Tyr_Ser-Thr"/>
    <property type="match status" value="1"/>
</dbReference>
<keyword evidence="5" id="KW-0433">Leucine-rich repeat</keyword>
<dbReference type="InterPro" id="IPR032675">
    <property type="entry name" value="LRR_dom_sf"/>
</dbReference>
<keyword evidence="7 18" id="KW-0812">Transmembrane</keyword>
<dbReference type="Gene3D" id="1.10.510.10">
    <property type="entry name" value="Transferase(Phosphotransferase) domain 1"/>
    <property type="match status" value="1"/>
</dbReference>
<keyword evidence="14 18" id="KW-0472">Membrane</keyword>
<evidence type="ECO:0000256" key="18">
    <source>
        <dbReference type="SAM" id="Phobius"/>
    </source>
</evidence>
<evidence type="ECO:0000256" key="7">
    <source>
        <dbReference type="ARBA" id="ARBA00022692"/>
    </source>
</evidence>
<dbReference type="GO" id="GO:0005886">
    <property type="term" value="C:plasma membrane"/>
    <property type="evidence" value="ECO:0007669"/>
    <property type="project" value="TreeGrafter"/>
</dbReference>
<dbReference type="SMART" id="SM00220">
    <property type="entry name" value="S_TKc"/>
    <property type="match status" value="1"/>
</dbReference>
<evidence type="ECO:0000256" key="6">
    <source>
        <dbReference type="ARBA" id="ARBA00022679"/>
    </source>
</evidence>
<reference evidence="20 21" key="1">
    <citation type="journal article" date="2019" name="Nat. Plants">
        <title>Stout camphor tree genome fills gaps in understanding of flowering plant genome evolution.</title>
        <authorList>
            <person name="Chaw S.M."/>
            <person name="Liu Y.C."/>
            <person name="Wu Y.W."/>
            <person name="Wang H.Y."/>
            <person name="Lin C.I."/>
            <person name="Wu C.S."/>
            <person name="Ke H.M."/>
            <person name="Chang L.Y."/>
            <person name="Hsu C.Y."/>
            <person name="Yang H.T."/>
            <person name="Sudianto E."/>
            <person name="Hsu M.H."/>
            <person name="Wu K.P."/>
            <person name="Wang L.N."/>
            <person name="Leebens-Mack J.H."/>
            <person name="Tsai I.J."/>
        </authorList>
    </citation>
    <scope>NUCLEOTIDE SEQUENCE [LARGE SCALE GENOMIC DNA]</scope>
    <source>
        <strain evidence="21">cv. Chaw 1501</strain>
        <tissue evidence="20">Young leaves</tissue>
    </source>
</reference>
<dbReference type="EC" id="2.7.11.1" evidence="2"/>
<dbReference type="PANTHER" id="PTHR48006:SF34">
    <property type="entry name" value="OS08G0203700 PROTEIN"/>
    <property type="match status" value="1"/>
</dbReference>
<evidence type="ECO:0000256" key="9">
    <source>
        <dbReference type="ARBA" id="ARBA00022737"/>
    </source>
</evidence>
<dbReference type="Pfam" id="PF11721">
    <property type="entry name" value="Malectin"/>
    <property type="match status" value="1"/>
</dbReference>
<keyword evidence="4" id="KW-0597">Phosphoprotein</keyword>
<dbReference type="InterPro" id="IPR000719">
    <property type="entry name" value="Prot_kinase_dom"/>
</dbReference>
<feature type="transmembrane region" description="Helical" evidence="18">
    <location>
        <begin position="670"/>
        <end position="692"/>
    </location>
</feature>
<dbReference type="PROSITE" id="PS00108">
    <property type="entry name" value="PROTEIN_KINASE_ST"/>
    <property type="match status" value="1"/>
</dbReference>
<dbReference type="Pfam" id="PF00560">
    <property type="entry name" value="LRR_1"/>
    <property type="match status" value="3"/>
</dbReference>
<evidence type="ECO:0000256" key="3">
    <source>
        <dbReference type="ARBA" id="ARBA00022527"/>
    </source>
</evidence>
<dbReference type="Gene3D" id="3.30.200.20">
    <property type="entry name" value="Phosphorylase Kinase, domain 1"/>
    <property type="match status" value="1"/>
</dbReference>
<dbReference type="InterPro" id="IPR021720">
    <property type="entry name" value="Malectin_dom"/>
</dbReference>
<proteinExistence type="predicted"/>
<keyword evidence="3" id="KW-0723">Serine/threonine-protein kinase</keyword>
<dbReference type="Proteomes" id="UP000283530">
    <property type="component" value="Unassembled WGS sequence"/>
</dbReference>
<dbReference type="EMBL" id="QPKB01000007">
    <property type="protein sequence ID" value="RWR88644.1"/>
    <property type="molecule type" value="Genomic_DNA"/>
</dbReference>
<keyword evidence="9" id="KW-0677">Repeat</keyword>
<dbReference type="PROSITE" id="PS50011">
    <property type="entry name" value="PROTEIN_KINASE_DOM"/>
    <property type="match status" value="1"/>
</dbReference>
<evidence type="ECO:0000256" key="16">
    <source>
        <dbReference type="ARBA" id="ARBA00023180"/>
    </source>
</evidence>
<evidence type="ECO:0000256" key="17">
    <source>
        <dbReference type="SAM" id="MobiDB-lite"/>
    </source>
</evidence>
<evidence type="ECO:0000256" key="5">
    <source>
        <dbReference type="ARBA" id="ARBA00022614"/>
    </source>
</evidence>
<comment type="caution">
    <text evidence="20">The sequence shown here is derived from an EMBL/GenBank/DDBJ whole genome shotgun (WGS) entry which is preliminary data.</text>
</comment>
<evidence type="ECO:0000256" key="10">
    <source>
        <dbReference type="ARBA" id="ARBA00022741"/>
    </source>
</evidence>
<evidence type="ECO:0000256" key="8">
    <source>
        <dbReference type="ARBA" id="ARBA00022729"/>
    </source>
</evidence>
<evidence type="ECO:0000256" key="2">
    <source>
        <dbReference type="ARBA" id="ARBA00012513"/>
    </source>
</evidence>
<dbReference type="OrthoDB" id="663146at2759"/>
<evidence type="ECO:0000313" key="20">
    <source>
        <dbReference type="EMBL" id="RWR88644.1"/>
    </source>
</evidence>
<accession>A0A3S3QRW0</accession>
<evidence type="ECO:0000256" key="1">
    <source>
        <dbReference type="ARBA" id="ARBA00004167"/>
    </source>
</evidence>
<keyword evidence="12" id="KW-0067">ATP-binding</keyword>
<name>A0A3S3QRW0_9MAGN</name>
<dbReference type="GO" id="GO:0005524">
    <property type="term" value="F:ATP binding"/>
    <property type="evidence" value="ECO:0007669"/>
    <property type="project" value="UniProtKB-KW"/>
</dbReference>
<dbReference type="InterPro" id="IPR008271">
    <property type="entry name" value="Ser/Thr_kinase_AS"/>
</dbReference>
<dbReference type="InterPro" id="IPR011009">
    <property type="entry name" value="Kinase-like_dom_sf"/>
</dbReference>
<keyword evidence="16" id="KW-0325">Glycoprotein</keyword>
<keyword evidence="21" id="KW-1185">Reference proteome</keyword>
<dbReference type="GO" id="GO:0004674">
    <property type="term" value="F:protein serine/threonine kinase activity"/>
    <property type="evidence" value="ECO:0007669"/>
    <property type="project" value="UniProtKB-KW"/>
</dbReference>
<evidence type="ECO:0000256" key="4">
    <source>
        <dbReference type="ARBA" id="ARBA00022553"/>
    </source>
</evidence>
<evidence type="ECO:0000259" key="19">
    <source>
        <dbReference type="PROSITE" id="PS50011"/>
    </source>
</evidence>
<dbReference type="PANTHER" id="PTHR48006">
    <property type="entry name" value="LEUCINE-RICH REPEAT-CONTAINING PROTEIN DDB_G0281931-RELATED"/>
    <property type="match status" value="1"/>
</dbReference>
<keyword evidence="15 20" id="KW-0675">Receptor</keyword>
<keyword evidence="13 18" id="KW-1133">Transmembrane helix</keyword>
<dbReference type="STRING" id="337451.A0A3S3QRW0"/>
<dbReference type="InterPro" id="IPR001611">
    <property type="entry name" value="Leu-rich_rpt"/>
</dbReference>
<evidence type="ECO:0000313" key="21">
    <source>
        <dbReference type="Proteomes" id="UP000283530"/>
    </source>
</evidence>
<evidence type="ECO:0000256" key="11">
    <source>
        <dbReference type="ARBA" id="ARBA00022777"/>
    </source>
</evidence>
<evidence type="ECO:0000256" key="12">
    <source>
        <dbReference type="ARBA" id="ARBA00022840"/>
    </source>
</evidence>
<dbReference type="AlphaFoldDB" id="A0A3S3QRW0"/>
<dbReference type="FunFam" id="3.80.10.10:FF:000298">
    <property type="entry name" value="Putative LRR receptor-like serine/threonine-protein kinase"/>
    <property type="match status" value="1"/>
</dbReference>
<dbReference type="SUPFAM" id="SSF56112">
    <property type="entry name" value="Protein kinase-like (PK-like)"/>
    <property type="match status" value="1"/>
</dbReference>
<feature type="domain" description="Protein kinase" evidence="19">
    <location>
        <begin position="726"/>
        <end position="1000"/>
    </location>
</feature>
<dbReference type="Gene3D" id="2.60.120.430">
    <property type="entry name" value="Galactose-binding lectin"/>
    <property type="match status" value="1"/>
</dbReference>
<dbReference type="FunFam" id="3.30.200.20:FF:000140">
    <property type="entry name" value="Leucine-rich repeat receptor-like protein kinase"/>
    <property type="match status" value="1"/>
</dbReference>
<keyword evidence="10" id="KW-0547">Nucleotide-binding</keyword>
<sequence>MCSFPIYLLINLIYRDSCSKSFVLRKMKKLLSTSPSPSLLAIWIWYMCLLLCQVGRSQAQNTTNATTDPSEVSALNSIFQKWGVSAFSTWNTTGDPCTGSAIDDSITIDLASINPSIKCQCILNNGTTTCHITEMKVYAMDAIGTIPEELGNLTKLSNLNLGQNYLTGPLPAFIGNLTDMQYLTFGINALSGPIPKEIGNLRKLILLGLGTNNFSGSLPPELGNLVTLEQLYMDSSGVGGEIPSTFANLVNLKIVWASDNALNGTMPDFIGTWTNLTTLRLQGNSFQGSIPSSFSNLTLLTDLRISDISNGSSSLTFISNMTSLGTLILRNNMISGTIPSNIGDYQLLQQLDLSFNNLTGQIPNSLFNLGSLSTLFLGNNSLSGTLPSNKSSSLLIIDLSYNQLSGSFPSWVTQSRLQLNLMANNFVFDDSNSSTLPRLNCLQRNFPCNRGSPIYSSFAINCGGPSITSSSTGTVYEEDEATLGPASYNVTDTIRWAVGNVGIFGENNNATYISNSQSQFTNTLDSELFQSARLSPGSLRYYGLGLENGNYTISLKFAETAFAYTQTWRSVGRRVFDIYVQGNLELKDFDIREAAGGVQLRAVERSFNALVSENYLEIHLFWAGKGTCCVPSQGTYGPSISAISVTPDFTPTVSNRPPTTTSSKKNKTGLIVGIAVPIGIVCLISVFGIFILRQRRRLRKSQEEELLGMSADTFSYSELKTATEDFNPTNKLGEGGFGPVYKGTLSDGRVIAVKQLSVASHQGKSQFVTEIATISAVQHRNLVKLYGCCIEGDRRLLVYEYLENKSLDQALFGKDSLHLNWPTRFDICLGTARALAYLHEESRVRIVHRDVKASNILLDADLIPKISDFGLAKLYDDKKTHISTRVAGTIGYLAPEYAMRGHLTEKADVFAFGVVVLEILSGRPNSDSNLEQEKIYLLEWAWGLHENNRALELVDPTLVEFNESEALRVIGVGLLCTQATPMLRPPMSRVVAMLSGDIEVSSVTSKPGYITDWQLNEITSFMSEDNSGVSTERTSNSQKNTSSNASTVFMGQSSPLPGQPILHEIIGDGR</sequence>
<evidence type="ECO:0000256" key="13">
    <source>
        <dbReference type="ARBA" id="ARBA00022989"/>
    </source>
</evidence>
<evidence type="ECO:0000256" key="15">
    <source>
        <dbReference type="ARBA" id="ARBA00023170"/>
    </source>
</evidence>
<protein>
    <recommendedName>
        <fullName evidence="2">non-specific serine/threonine protein kinase</fullName>
        <ecNumber evidence="2">2.7.11.1</ecNumber>
    </recommendedName>
</protein>
<keyword evidence="6" id="KW-0808">Transferase</keyword>
<dbReference type="Gene3D" id="3.80.10.10">
    <property type="entry name" value="Ribonuclease Inhibitor"/>
    <property type="match status" value="2"/>
</dbReference>
<feature type="region of interest" description="Disordered" evidence="17">
    <location>
        <begin position="1024"/>
        <end position="1070"/>
    </location>
</feature>
<feature type="compositionally biased region" description="Polar residues" evidence="17">
    <location>
        <begin position="1024"/>
        <end position="1056"/>
    </location>
</feature>
<dbReference type="CDD" id="cd14066">
    <property type="entry name" value="STKc_IRAK"/>
    <property type="match status" value="1"/>
</dbReference>
<keyword evidence="11 20" id="KW-0418">Kinase</keyword>
<dbReference type="SUPFAM" id="SSF52058">
    <property type="entry name" value="L domain-like"/>
    <property type="match status" value="1"/>
</dbReference>
<dbReference type="FunFam" id="1.10.510.10:FF:000044">
    <property type="entry name" value="Putative LRR receptor-like serine/threonine-protein kinase"/>
    <property type="match status" value="1"/>
</dbReference>
<dbReference type="FunFam" id="3.80.10.10:FF:000766">
    <property type="entry name" value="Os05g0263100 protein"/>
    <property type="match status" value="1"/>
</dbReference>
<dbReference type="InterPro" id="IPR051824">
    <property type="entry name" value="LRR_Rcpt-Like_S/T_Kinase"/>
</dbReference>
<comment type="subcellular location">
    <subcellularLocation>
        <location evidence="1">Membrane</location>
        <topology evidence="1">Single-pass membrane protein</topology>
    </subcellularLocation>
</comment>